<gene>
    <name evidence="2" type="ORF">JCM16774_1527</name>
</gene>
<keyword evidence="2" id="KW-0808">Transferase</keyword>
<dbReference type="InterPro" id="IPR043129">
    <property type="entry name" value="ATPase_NBD"/>
</dbReference>
<protein>
    <submittedName>
        <fullName evidence="2">Glucokinase</fullName>
    </submittedName>
</protein>
<evidence type="ECO:0000256" key="1">
    <source>
        <dbReference type="ARBA" id="ARBA00006479"/>
    </source>
</evidence>
<sequence length="319" mass="34063">MRCFAGIDVGGTNSKIGLLDENGNILITESIKTESNKGPQDTIERIWKTVEKLAKEISVNIEDIEGVGVGIPGPVVDESIVKIAANFSWGNDFPAKKMFEKITKKRVKIGNDVKVIALGEQLYGAGKGYKNSITIPIGTGIAAGIIIDGRILAGTTGAGGEFGHIVVNKKGHKCGCGLTGCLETYCSATGIVREAKIILKDNKESTLFQVVDNDLDKLEAYHIFEEAKKKDKIAMKIVDDFCDNLAHGIGTLLNIVNPEIIIFAGGVSKAGSIITDGVKKHLDKYALKMTTEDLKFAFSELGNDAGIKGAAALIINDLK</sequence>
<evidence type="ECO:0000313" key="3">
    <source>
        <dbReference type="Proteomes" id="UP000321606"/>
    </source>
</evidence>
<dbReference type="Pfam" id="PF00480">
    <property type="entry name" value="ROK"/>
    <property type="match status" value="1"/>
</dbReference>
<dbReference type="PANTHER" id="PTHR18964">
    <property type="entry name" value="ROK (REPRESSOR, ORF, KINASE) FAMILY"/>
    <property type="match status" value="1"/>
</dbReference>
<dbReference type="RefSeq" id="WP_026737840.1">
    <property type="nucleotide sequence ID" value="NZ_AP019822.1"/>
</dbReference>
<dbReference type="InterPro" id="IPR000600">
    <property type="entry name" value="ROK"/>
</dbReference>
<accession>A0A510JEW9</accession>
<dbReference type="Gene3D" id="3.30.420.40">
    <property type="match status" value="2"/>
</dbReference>
<organism evidence="2 3">
    <name type="scientific">Pseudoleptotrichia goodfellowii</name>
    <dbReference type="NCBI Taxonomy" id="157692"/>
    <lineage>
        <taxon>Bacteria</taxon>
        <taxon>Fusobacteriati</taxon>
        <taxon>Fusobacteriota</taxon>
        <taxon>Fusobacteriia</taxon>
        <taxon>Fusobacteriales</taxon>
        <taxon>Leptotrichiaceae</taxon>
        <taxon>Pseudoleptotrichia</taxon>
    </lineage>
</organism>
<dbReference type="EMBL" id="AP019822">
    <property type="protein sequence ID" value="BBM36583.1"/>
    <property type="molecule type" value="Genomic_DNA"/>
</dbReference>
<dbReference type="Proteomes" id="UP000321606">
    <property type="component" value="Chromosome"/>
</dbReference>
<keyword evidence="2" id="KW-0418">Kinase</keyword>
<dbReference type="KEGG" id="lgo:JCM16774_1527"/>
<dbReference type="PANTHER" id="PTHR18964:SF149">
    <property type="entry name" value="BIFUNCTIONAL UDP-N-ACETYLGLUCOSAMINE 2-EPIMERASE_N-ACETYLMANNOSAMINE KINASE"/>
    <property type="match status" value="1"/>
</dbReference>
<reference evidence="2 3" key="1">
    <citation type="submission" date="2019-07" db="EMBL/GenBank/DDBJ databases">
        <title>Complete Genome Sequence of Leptotrichia goodfellowii Strain JCM 16774.</title>
        <authorList>
            <person name="Watanabe S."/>
            <person name="Cui L."/>
        </authorList>
    </citation>
    <scope>NUCLEOTIDE SEQUENCE [LARGE SCALE GENOMIC DNA]</scope>
    <source>
        <strain evidence="2 3">JCM16774</strain>
    </source>
</reference>
<comment type="similarity">
    <text evidence="1">Belongs to the ROK (NagC/XylR) family.</text>
</comment>
<dbReference type="GO" id="GO:0016301">
    <property type="term" value="F:kinase activity"/>
    <property type="evidence" value="ECO:0007669"/>
    <property type="project" value="UniProtKB-KW"/>
</dbReference>
<evidence type="ECO:0000313" key="2">
    <source>
        <dbReference type="EMBL" id="BBM36583.1"/>
    </source>
</evidence>
<dbReference type="OrthoDB" id="9810372at2"/>
<name>A0A510JEW9_9FUSO</name>
<dbReference type="SUPFAM" id="SSF53067">
    <property type="entry name" value="Actin-like ATPase domain"/>
    <property type="match status" value="1"/>
</dbReference>
<dbReference type="STRING" id="714315.GCA_000516535_01534"/>
<proteinExistence type="inferred from homology"/>
<dbReference type="AlphaFoldDB" id="A0A510JEW9"/>